<dbReference type="PANTHER" id="PTHR12265">
    <property type="entry name" value="TRANSMEMBRANE PROTEIN 53"/>
    <property type="match status" value="1"/>
</dbReference>
<dbReference type="InterPro" id="IPR008547">
    <property type="entry name" value="DUF829_TMEM53"/>
</dbReference>
<reference evidence="3" key="1">
    <citation type="submission" date="2016-06" db="UniProtKB">
        <authorList>
            <consortium name="WormBaseParasite"/>
        </authorList>
    </citation>
    <scope>IDENTIFICATION</scope>
</reference>
<dbReference type="AlphaFoldDB" id="A0A183VH94"/>
<dbReference type="Pfam" id="PF05705">
    <property type="entry name" value="DUF829"/>
    <property type="match status" value="2"/>
</dbReference>
<name>A0A183VH94_TOXCA</name>
<accession>A0A183VH94</accession>
<gene>
    <name evidence="1" type="ORF">TCNE_LOCUS20114</name>
</gene>
<organism evidence="2 3">
    <name type="scientific">Toxocara canis</name>
    <name type="common">Canine roundworm</name>
    <dbReference type="NCBI Taxonomy" id="6265"/>
    <lineage>
        <taxon>Eukaryota</taxon>
        <taxon>Metazoa</taxon>
        <taxon>Ecdysozoa</taxon>
        <taxon>Nematoda</taxon>
        <taxon>Chromadorea</taxon>
        <taxon>Rhabditida</taxon>
        <taxon>Spirurina</taxon>
        <taxon>Ascaridomorpha</taxon>
        <taxon>Ascaridoidea</taxon>
        <taxon>Toxocaridae</taxon>
        <taxon>Toxocara</taxon>
    </lineage>
</organism>
<keyword evidence="2" id="KW-1185">Reference proteome</keyword>
<evidence type="ECO:0000313" key="1">
    <source>
        <dbReference type="EMBL" id="VDM51435.1"/>
    </source>
</evidence>
<sequence>MGGNMPEGCHCGDISVTLSENAEAALVLLFGWAGCSDRYLAKYSQIYENAGENAEAALVLLFGWAGCSDRYLAKYSQIYENAG</sequence>
<dbReference type="WBParaSite" id="TCNE_0002011801-mRNA-1">
    <property type="protein sequence ID" value="TCNE_0002011801-mRNA-1"/>
    <property type="gene ID" value="TCNE_0002011801"/>
</dbReference>
<proteinExistence type="predicted"/>
<dbReference type="PANTHER" id="PTHR12265:SF41">
    <property type="entry name" value="TRANSMEMBRANE PROTEIN 53"/>
    <property type="match status" value="1"/>
</dbReference>
<evidence type="ECO:0000313" key="3">
    <source>
        <dbReference type="WBParaSite" id="TCNE_0002011801-mRNA-1"/>
    </source>
</evidence>
<dbReference type="EMBL" id="UYWY01028296">
    <property type="protein sequence ID" value="VDM51435.1"/>
    <property type="molecule type" value="Genomic_DNA"/>
</dbReference>
<dbReference type="Proteomes" id="UP000050794">
    <property type="component" value="Unassembled WGS sequence"/>
</dbReference>
<evidence type="ECO:0000313" key="2">
    <source>
        <dbReference type="Proteomes" id="UP000050794"/>
    </source>
</evidence>
<reference evidence="1 2" key="2">
    <citation type="submission" date="2018-11" db="EMBL/GenBank/DDBJ databases">
        <authorList>
            <consortium name="Pathogen Informatics"/>
        </authorList>
    </citation>
    <scope>NUCLEOTIDE SEQUENCE [LARGE SCALE GENOMIC DNA]</scope>
</reference>
<protein>
    <submittedName>
        <fullName evidence="3">DUF3263 domain-containing protein</fullName>
    </submittedName>
</protein>